<dbReference type="EMBL" id="FOHA01000001">
    <property type="protein sequence ID" value="SER50181.1"/>
    <property type="molecule type" value="Genomic_DNA"/>
</dbReference>
<evidence type="ECO:0000313" key="2">
    <source>
        <dbReference type="Proteomes" id="UP000198948"/>
    </source>
</evidence>
<keyword evidence="2" id="KW-1185">Reference proteome</keyword>
<dbReference type="InterPro" id="IPR014825">
    <property type="entry name" value="DNA_alkylation"/>
</dbReference>
<gene>
    <name evidence="1" type="ORF">SAMN04488559_10158</name>
</gene>
<name>A0A1H9PPI0_9LACT</name>
<dbReference type="RefSeq" id="WP_092649222.1">
    <property type="nucleotide sequence ID" value="NZ_FOHA01000001.1"/>
</dbReference>
<protein>
    <submittedName>
        <fullName evidence="1">3-methyladenine DNA glycosylase AlkD</fullName>
    </submittedName>
</protein>
<dbReference type="Gene3D" id="1.25.10.90">
    <property type="match status" value="1"/>
</dbReference>
<organism evidence="1 2">
    <name type="scientific">Isobaculum melis</name>
    <dbReference type="NCBI Taxonomy" id="142588"/>
    <lineage>
        <taxon>Bacteria</taxon>
        <taxon>Bacillati</taxon>
        <taxon>Bacillota</taxon>
        <taxon>Bacilli</taxon>
        <taxon>Lactobacillales</taxon>
        <taxon>Carnobacteriaceae</taxon>
        <taxon>Isobaculum</taxon>
    </lineage>
</organism>
<sequence>MTIDEIVSYLFAHASEKFKANVVKLGIPEDCSIGVPTTELRKFAKQIPKDKLFLKELWQTNYHECKILAVLAMKPKECTNEDIYFFMEGIQSWDLCDLFCKTIVIKMADYGTFIQEWIVHKDLFYKRAAFTLIASTSTHVTLTIDEIKGYLKLIETCSDDERLLVKKAASWALRELGKTDEVAKTLSIETAEKLKKSTSKAQQWIAKDALKELELLVKVEGRKRLISAKSKMGREG</sequence>
<reference evidence="1 2" key="1">
    <citation type="submission" date="2016-10" db="EMBL/GenBank/DDBJ databases">
        <authorList>
            <person name="de Groot N.N."/>
        </authorList>
    </citation>
    <scope>NUCLEOTIDE SEQUENCE [LARGE SCALE GENOMIC DNA]</scope>
    <source>
        <strain evidence="1 2">DSM 13760</strain>
    </source>
</reference>
<dbReference type="Pfam" id="PF08713">
    <property type="entry name" value="DNA_alkylation"/>
    <property type="match status" value="1"/>
</dbReference>
<dbReference type="OrthoDB" id="9775346at2"/>
<dbReference type="AlphaFoldDB" id="A0A1H9PPI0"/>
<proteinExistence type="predicted"/>
<dbReference type="InterPro" id="IPR016024">
    <property type="entry name" value="ARM-type_fold"/>
</dbReference>
<accession>A0A1H9PPI0</accession>
<dbReference type="PANTHER" id="PTHR41291">
    <property type="entry name" value="DNA ALKYLATION REPAIR PROTEIN"/>
    <property type="match status" value="1"/>
</dbReference>
<dbReference type="STRING" id="142588.SAMN04488559_10158"/>
<evidence type="ECO:0000313" key="1">
    <source>
        <dbReference type="EMBL" id="SER50181.1"/>
    </source>
</evidence>
<dbReference type="Proteomes" id="UP000198948">
    <property type="component" value="Unassembled WGS sequence"/>
</dbReference>
<dbReference type="SUPFAM" id="SSF48371">
    <property type="entry name" value="ARM repeat"/>
    <property type="match status" value="1"/>
</dbReference>
<dbReference type="PANTHER" id="PTHR41291:SF1">
    <property type="entry name" value="DNA ALKYLATION REPAIR PROTEIN"/>
    <property type="match status" value="1"/>
</dbReference>
<dbReference type="CDD" id="cd06561">
    <property type="entry name" value="AlkD_like"/>
    <property type="match status" value="1"/>
</dbReference>